<feature type="domain" description="NAD(P)-binding" evidence="8">
    <location>
        <begin position="6"/>
        <end position="315"/>
    </location>
</feature>
<dbReference type="FunFam" id="3.40.50.720:FF:000924">
    <property type="entry name" value="GDP-mannose 4,6 dehydratase"/>
    <property type="match status" value="1"/>
</dbReference>
<evidence type="ECO:0000256" key="2">
    <source>
        <dbReference type="ARBA" id="ARBA00001937"/>
    </source>
</evidence>
<dbReference type="PANTHER" id="PTHR43715">
    <property type="entry name" value="GDP-MANNOSE 4,6-DEHYDRATASE"/>
    <property type="match status" value="1"/>
</dbReference>
<dbReference type="SUPFAM" id="SSF51735">
    <property type="entry name" value="NAD(P)-binding Rossmann-fold domains"/>
    <property type="match status" value="1"/>
</dbReference>
<evidence type="ECO:0000313" key="9">
    <source>
        <dbReference type="EMBL" id="PQV64114.1"/>
    </source>
</evidence>
<dbReference type="NCBIfam" id="TIGR01472">
    <property type="entry name" value="gmd"/>
    <property type="match status" value="1"/>
</dbReference>
<reference evidence="9 10" key="1">
    <citation type="journal article" date="2018" name="Syst. Appl. Microbiol.">
        <title>Abditibacterium utsteinense sp. nov., the first cultivated member of candidate phylum FBP, isolated from ice-free Antarctic soil samples.</title>
        <authorList>
            <person name="Tahon G."/>
            <person name="Tytgat B."/>
            <person name="Lebbe L."/>
            <person name="Carlier A."/>
            <person name="Willems A."/>
        </authorList>
    </citation>
    <scope>NUCLEOTIDE SEQUENCE [LARGE SCALE GENOMIC DNA]</scope>
    <source>
        <strain evidence="9 10">LMG 29911</strain>
    </source>
</reference>
<evidence type="ECO:0000256" key="5">
    <source>
        <dbReference type="ARBA" id="ARBA00023239"/>
    </source>
</evidence>
<dbReference type="Gene3D" id="3.40.50.720">
    <property type="entry name" value="NAD(P)-binding Rossmann-like Domain"/>
    <property type="match status" value="1"/>
</dbReference>
<dbReference type="EC" id="4.2.1.47" evidence="4 7"/>
<dbReference type="GO" id="GO:0070401">
    <property type="term" value="F:NADP+ binding"/>
    <property type="evidence" value="ECO:0007669"/>
    <property type="project" value="UniProtKB-UniRule"/>
</dbReference>
<dbReference type="Proteomes" id="UP000237684">
    <property type="component" value="Unassembled WGS sequence"/>
</dbReference>
<dbReference type="Pfam" id="PF16363">
    <property type="entry name" value="GDP_Man_Dehyd"/>
    <property type="match status" value="1"/>
</dbReference>
<dbReference type="InterPro" id="IPR006368">
    <property type="entry name" value="GDP_Man_deHydtase"/>
</dbReference>
<dbReference type="RefSeq" id="WP_105483578.1">
    <property type="nucleotide sequence ID" value="NZ_NIGF01000007.1"/>
</dbReference>
<comment type="similarity">
    <text evidence="3 7">Belongs to the NAD(P)-dependent epimerase/dehydratase family. GDP-mannose 4,6-dehydratase subfamily.</text>
</comment>
<dbReference type="GO" id="GO:0008446">
    <property type="term" value="F:GDP-mannose 4,6-dehydratase activity"/>
    <property type="evidence" value="ECO:0007669"/>
    <property type="project" value="UniProtKB-UniRule"/>
</dbReference>
<evidence type="ECO:0000259" key="8">
    <source>
        <dbReference type="Pfam" id="PF16363"/>
    </source>
</evidence>
<accession>A0A2S8STI3</accession>
<comment type="caution">
    <text evidence="9">The sequence shown here is derived from an EMBL/GenBank/DDBJ whole genome shotgun (WGS) entry which is preliminary data.</text>
</comment>
<name>A0A2S8STI3_9BACT</name>
<evidence type="ECO:0000256" key="3">
    <source>
        <dbReference type="ARBA" id="ARBA00009263"/>
    </source>
</evidence>
<dbReference type="InterPro" id="IPR036291">
    <property type="entry name" value="NAD(P)-bd_dom_sf"/>
</dbReference>
<dbReference type="CDD" id="cd05260">
    <property type="entry name" value="GDP_MD_SDR_e"/>
    <property type="match status" value="1"/>
</dbReference>
<protein>
    <recommendedName>
        <fullName evidence="4 7">GDP-mannose 4,6-dehydratase</fullName>
        <ecNumber evidence="4 7">4.2.1.47</ecNumber>
    </recommendedName>
    <alternativeName>
        <fullName evidence="7">GDP-D-mannose dehydratase</fullName>
    </alternativeName>
</protein>
<dbReference type="GO" id="GO:0042351">
    <property type="term" value="P:'de novo' GDP-L-fucose biosynthetic process"/>
    <property type="evidence" value="ECO:0007669"/>
    <property type="project" value="TreeGrafter"/>
</dbReference>
<organism evidence="9 10">
    <name type="scientific">Abditibacterium utsteinense</name>
    <dbReference type="NCBI Taxonomy" id="1960156"/>
    <lineage>
        <taxon>Bacteria</taxon>
        <taxon>Pseudomonadati</taxon>
        <taxon>Abditibacteriota</taxon>
        <taxon>Abditibacteriia</taxon>
        <taxon>Abditibacteriales</taxon>
        <taxon>Abditibacteriaceae</taxon>
        <taxon>Abditibacterium</taxon>
    </lineage>
</organism>
<dbReference type="PANTHER" id="PTHR43715:SF1">
    <property type="entry name" value="GDP-MANNOSE 4,6 DEHYDRATASE"/>
    <property type="match status" value="1"/>
</dbReference>
<comment type="catalytic activity">
    <reaction evidence="1 7">
        <text>GDP-alpha-D-mannose = GDP-4-dehydro-alpha-D-rhamnose + H2O</text>
        <dbReference type="Rhea" id="RHEA:23820"/>
        <dbReference type="ChEBI" id="CHEBI:15377"/>
        <dbReference type="ChEBI" id="CHEBI:57527"/>
        <dbReference type="ChEBI" id="CHEBI:57964"/>
        <dbReference type="EC" id="4.2.1.47"/>
    </reaction>
</comment>
<comment type="function">
    <text evidence="6 7">Catalyzes the conversion of GDP-D-mannose to GDP-4-dehydro-6-deoxy-D-mannose.</text>
</comment>
<evidence type="ECO:0000256" key="1">
    <source>
        <dbReference type="ARBA" id="ARBA00000188"/>
    </source>
</evidence>
<gene>
    <name evidence="7" type="primary">gmd</name>
    <name evidence="9" type="ORF">B1R32_107139</name>
</gene>
<keyword evidence="10" id="KW-1185">Reference proteome</keyword>
<dbReference type="HAMAP" id="MF_00955">
    <property type="entry name" value="GDP_Man_dehydratase"/>
    <property type="match status" value="1"/>
</dbReference>
<dbReference type="Gene3D" id="3.90.25.10">
    <property type="entry name" value="UDP-galactose 4-epimerase, domain 1"/>
    <property type="match status" value="1"/>
</dbReference>
<comment type="caution">
    <text evidence="7">Lacks conserved residue(s) required for the propagation of feature annotation.</text>
</comment>
<sequence>MNRTALVTGITGQDGSYLAELLLSKGYEVHGIVRRSSSVNSARIDHLCHEERLHLHYGDLADSAALSRLMGQVAPDEVYNLGAQSHVKVSWDQAEYTADVTGLGVLRLLEAARDAQERLGKQIRFYQASSSEMFGAAAPPQSLSTPFHPRSPYACAKVYGFWQTVNHRESYDLFACNGILFNHESPRRGETFVTRKITRAVGRIKEGLQDKLYLGNLDAKRDWGHARDYVEAMWLMMQHEQARDYVVATGEAYSVREFAERAFALVGLEADEFIEVDARFFRPAEVDYLLGDPQDTFDTLGWELRTSFEELVREMVEADLELAQREKLLRDAGKTPALAGAGNE</sequence>
<dbReference type="AlphaFoldDB" id="A0A2S8STI3"/>
<dbReference type="InParanoid" id="A0A2S8STI3"/>
<evidence type="ECO:0000313" key="10">
    <source>
        <dbReference type="Proteomes" id="UP000237684"/>
    </source>
</evidence>
<keyword evidence="7" id="KW-0521">NADP</keyword>
<evidence type="ECO:0000256" key="7">
    <source>
        <dbReference type="HAMAP-Rule" id="MF_00955"/>
    </source>
</evidence>
<evidence type="ECO:0000256" key="4">
    <source>
        <dbReference type="ARBA" id="ARBA00011989"/>
    </source>
</evidence>
<keyword evidence="5 7" id="KW-0456">Lyase</keyword>
<dbReference type="InterPro" id="IPR016040">
    <property type="entry name" value="NAD(P)-bd_dom"/>
</dbReference>
<comment type="cofactor">
    <cofactor evidence="2 7">
        <name>NADP(+)</name>
        <dbReference type="ChEBI" id="CHEBI:58349"/>
    </cofactor>
</comment>
<evidence type="ECO:0000256" key="6">
    <source>
        <dbReference type="ARBA" id="ARBA00059383"/>
    </source>
</evidence>
<dbReference type="EMBL" id="NIGF01000007">
    <property type="protein sequence ID" value="PQV64114.1"/>
    <property type="molecule type" value="Genomic_DNA"/>
</dbReference>
<proteinExistence type="inferred from homology"/>